<dbReference type="EMBL" id="WNTK01000001">
    <property type="protein sequence ID" value="KAG9491308.1"/>
    <property type="molecule type" value="Genomic_DNA"/>
</dbReference>
<feature type="transmembrane region" description="Helical" evidence="1">
    <location>
        <begin position="332"/>
        <end position="355"/>
    </location>
</feature>
<dbReference type="OrthoDB" id="8572289at2759"/>
<dbReference type="InterPro" id="IPR044929">
    <property type="entry name" value="DNA/RNA_non-sp_Endonuclease_sf"/>
</dbReference>
<dbReference type="InterPro" id="IPR044925">
    <property type="entry name" value="His-Me_finger_sf"/>
</dbReference>
<proteinExistence type="predicted"/>
<name>A0A8J6FNQ7_ELECQ</name>
<sequence length="491" mass="53927">MVATYYTWYCPPDTAALYVRRAAPLLSSSLAGRQVAVCARTMEAVVLLLCLAALPGALHARLVHEGEDGFSECNDFFYQGSPPQGFSHPANVKVCQRYQGDKHYATLYSTEHRIPVYSAFTYQEDAGGAWGGWMVEPQVDDSKSSLDEVNKGSDVKEQVPGLGANQALEEDYASTDYQPGPLYHRAPPALTSAVPLTPDFKEKWSADVDLLIKEKLLPHCENGENLHLLAGAVPSSTKINDKVAVPEYVWLAACCNIPEAWSLAIVKRIGDVDGLEQITVEELENQLSGDVKLFSNQCGGGAVHPELRSTSEASTQTEEEPPVKSPGAFSRFFQFIFCIIYEIIKSVLCLVWFLFKQVCNLIFGRLYWIWTALTTYVFALGKVLLNIPCDVLCVFANILCGFVRILNNALSVVCLILRLPTRFLCDMASFPYYTVCAIPDVGIDILSGVWGIFMLGFSALFGAFGGSFSVASFASSNVLQRFIGQSVGYEN</sequence>
<evidence type="ECO:0000256" key="1">
    <source>
        <dbReference type="SAM" id="Phobius"/>
    </source>
</evidence>
<keyword evidence="1" id="KW-0472">Membrane</keyword>
<keyword evidence="3" id="KW-1185">Reference proteome</keyword>
<reference evidence="2" key="1">
    <citation type="thesis" date="2020" institute="ProQuest LLC" country="789 East Eisenhower Parkway, Ann Arbor, MI, USA">
        <title>Comparative Genomics and Chromosome Evolution.</title>
        <authorList>
            <person name="Mudd A.B."/>
        </authorList>
    </citation>
    <scope>NUCLEOTIDE SEQUENCE</scope>
    <source>
        <strain evidence="2">HN-11 Male</strain>
        <tissue evidence="2">Kidney and liver</tissue>
    </source>
</reference>
<evidence type="ECO:0000313" key="2">
    <source>
        <dbReference type="EMBL" id="KAG9491308.1"/>
    </source>
</evidence>
<feature type="transmembrane region" description="Helical" evidence="1">
    <location>
        <begin position="459"/>
        <end position="479"/>
    </location>
</feature>
<comment type="caution">
    <text evidence="2">The sequence shown here is derived from an EMBL/GenBank/DDBJ whole genome shotgun (WGS) entry which is preliminary data.</text>
</comment>
<evidence type="ECO:0000313" key="3">
    <source>
        <dbReference type="Proteomes" id="UP000770717"/>
    </source>
</evidence>
<feature type="transmembrane region" description="Helical" evidence="1">
    <location>
        <begin position="367"/>
        <end position="388"/>
    </location>
</feature>
<dbReference type="Proteomes" id="UP000770717">
    <property type="component" value="Unassembled WGS sequence"/>
</dbReference>
<feature type="transmembrane region" description="Helical" evidence="1">
    <location>
        <begin position="430"/>
        <end position="453"/>
    </location>
</feature>
<dbReference type="PANTHER" id="PTHR21472:SF8">
    <property type="entry name" value="ENDONUCLEASE DOMAIN-CONTAINING 1 PROTEIN"/>
    <property type="match status" value="1"/>
</dbReference>
<evidence type="ECO:0008006" key="4">
    <source>
        <dbReference type="Google" id="ProtNLM"/>
    </source>
</evidence>
<gene>
    <name evidence="2" type="ORF">GDO78_000027</name>
</gene>
<protein>
    <recommendedName>
        <fullName evidence="4">Endonuclease domain-containing 1 protein</fullName>
    </recommendedName>
</protein>
<accession>A0A8J6FNQ7</accession>
<keyword evidence="1" id="KW-0812">Transmembrane</keyword>
<dbReference type="PANTHER" id="PTHR21472">
    <property type="entry name" value="ENDONUCLEASE DOMAIN-CONTAINING 1 PROTEIN ENDOD1"/>
    <property type="match status" value="1"/>
</dbReference>
<dbReference type="InterPro" id="IPR039015">
    <property type="entry name" value="ENDOD1"/>
</dbReference>
<keyword evidence="1" id="KW-1133">Transmembrane helix</keyword>
<feature type="transmembrane region" description="Helical" evidence="1">
    <location>
        <begin position="394"/>
        <end position="418"/>
    </location>
</feature>
<dbReference type="AlphaFoldDB" id="A0A8J6FNQ7"/>
<organism evidence="2 3">
    <name type="scientific">Eleutherodactylus coqui</name>
    <name type="common">Puerto Rican coqui</name>
    <dbReference type="NCBI Taxonomy" id="57060"/>
    <lineage>
        <taxon>Eukaryota</taxon>
        <taxon>Metazoa</taxon>
        <taxon>Chordata</taxon>
        <taxon>Craniata</taxon>
        <taxon>Vertebrata</taxon>
        <taxon>Euteleostomi</taxon>
        <taxon>Amphibia</taxon>
        <taxon>Batrachia</taxon>
        <taxon>Anura</taxon>
        <taxon>Neobatrachia</taxon>
        <taxon>Hyloidea</taxon>
        <taxon>Eleutherodactylidae</taxon>
        <taxon>Eleutherodactylinae</taxon>
        <taxon>Eleutherodactylus</taxon>
        <taxon>Eleutherodactylus</taxon>
    </lineage>
</organism>
<dbReference type="Gene3D" id="3.40.570.10">
    <property type="entry name" value="Extracellular Endonuclease, subunit A"/>
    <property type="match status" value="1"/>
</dbReference>
<dbReference type="SUPFAM" id="SSF54060">
    <property type="entry name" value="His-Me finger endonucleases"/>
    <property type="match status" value="1"/>
</dbReference>